<dbReference type="Proteomes" id="UP000256388">
    <property type="component" value="Unassembled WGS sequence"/>
</dbReference>
<dbReference type="Gene3D" id="3.10.20.30">
    <property type="match status" value="1"/>
</dbReference>
<keyword evidence="2" id="KW-1185">Reference proteome</keyword>
<protein>
    <submittedName>
        <fullName evidence="1">Sulfur carrier protein ThiS</fullName>
    </submittedName>
</protein>
<dbReference type="SUPFAM" id="SSF54285">
    <property type="entry name" value="MoaD/ThiS"/>
    <property type="match status" value="1"/>
</dbReference>
<accession>A0A347ZSE1</accession>
<dbReference type="RefSeq" id="WP_116224348.1">
    <property type="nucleotide sequence ID" value="NZ_AP018437.1"/>
</dbReference>
<dbReference type="InterPro" id="IPR012675">
    <property type="entry name" value="Beta-grasp_dom_sf"/>
</dbReference>
<organism evidence="1 2">
    <name type="scientific">Pelolinea submarina</name>
    <dbReference type="NCBI Taxonomy" id="913107"/>
    <lineage>
        <taxon>Bacteria</taxon>
        <taxon>Bacillati</taxon>
        <taxon>Chloroflexota</taxon>
        <taxon>Anaerolineae</taxon>
        <taxon>Anaerolineales</taxon>
        <taxon>Anaerolineaceae</taxon>
        <taxon>Pelolinea</taxon>
    </lineage>
</organism>
<gene>
    <name evidence="1" type="ORF">DFR64_1090</name>
</gene>
<dbReference type="InterPro" id="IPR003749">
    <property type="entry name" value="ThiS/MoaD-like"/>
</dbReference>
<dbReference type="EMBL" id="QUMS01000001">
    <property type="protein sequence ID" value="REG11213.1"/>
    <property type="molecule type" value="Genomic_DNA"/>
</dbReference>
<dbReference type="InterPro" id="IPR016155">
    <property type="entry name" value="Mopterin_synth/thiamin_S_b"/>
</dbReference>
<comment type="caution">
    <text evidence="1">The sequence shown here is derived from an EMBL/GenBank/DDBJ whole genome shotgun (WGS) entry which is preliminary data.</text>
</comment>
<dbReference type="AlphaFoldDB" id="A0A347ZSE1"/>
<evidence type="ECO:0000313" key="2">
    <source>
        <dbReference type="Proteomes" id="UP000256388"/>
    </source>
</evidence>
<evidence type="ECO:0000313" key="1">
    <source>
        <dbReference type="EMBL" id="REG11213.1"/>
    </source>
</evidence>
<proteinExistence type="predicted"/>
<reference evidence="1 2" key="1">
    <citation type="submission" date="2018-08" db="EMBL/GenBank/DDBJ databases">
        <title>Genomic Encyclopedia of Type Strains, Phase IV (KMG-IV): sequencing the most valuable type-strain genomes for metagenomic binning, comparative biology and taxonomic classification.</title>
        <authorList>
            <person name="Goeker M."/>
        </authorList>
    </citation>
    <scope>NUCLEOTIDE SEQUENCE [LARGE SCALE GENOMIC DNA]</scope>
    <source>
        <strain evidence="1 2">DSM 23923</strain>
    </source>
</reference>
<sequence length="67" mass="7346">MSEESVTIILKDKSFPMHAGIPLHKALRILDLPANAHLALRDGQLITEDEMLRKGDRIELVAVISGG</sequence>
<name>A0A347ZSE1_9CHLR</name>
<dbReference type="Pfam" id="PF02597">
    <property type="entry name" value="ThiS"/>
    <property type="match status" value="1"/>
</dbReference>